<protein>
    <submittedName>
        <fullName evidence="7">Molybdopterin-dependent oxidoreductase</fullName>
    </submittedName>
</protein>
<dbReference type="PROSITE" id="PS51318">
    <property type="entry name" value="TAT"/>
    <property type="match status" value="1"/>
</dbReference>
<dbReference type="Gene3D" id="3.90.420.10">
    <property type="entry name" value="Oxidoreductase, molybdopterin-binding domain"/>
    <property type="match status" value="1"/>
</dbReference>
<dbReference type="InterPro" id="IPR014756">
    <property type="entry name" value="Ig_E-set"/>
</dbReference>
<dbReference type="Proteomes" id="UP001359308">
    <property type="component" value="Chromosome"/>
</dbReference>
<keyword evidence="8" id="KW-1185">Reference proteome</keyword>
<keyword evidence="3" id="KW-0479">Metal-binding</keyword>
<dbReference type="Gene3D" id="2.60.40.650">
    <property type="match status" value="1"/>
</dbReference>
<gene>
    <name evidence="7" type="ORF">N4J17_10320</name>
</gene>
<dbReference type="InterPro" id="IPR008335">
    <property type="entry name" value="Mopterin_OxRdtase_euk"/>
</dbReference>
<evidence type="ECO:0000259" key="5">
    <source>
        <dbReference type="Pfam" id="PF00174"/>
    </source>
</evidence>
<dbReference type="InterPro" id="IPR000572">
    <property type="entry name" value="OxRdtase_Mopterin-bd_dom"/>
</dbReference>
<dbReference type="InterPro" id="IPR036374">
    <property type="entry name" value="OxRdtase_Mopterin-bd_sf"/>
</dbReference>
<dbReference type="InterPro" id="IPR005066">
    <property type="entry name" value="MoCF_OxRdtse_dimer"/>
</dbReference>
<evidence type="ECO:0000313" key="8">
    <source>
        <dbReference type="Proteomes" id="UP001359308"/>
    </source>
</evidence>
<dbReference type="PRINTS" id="PR00407">
    <property type="entry name" value="EUMOPTERIN"/>
</dbReference>
<dbReference type="PANTHER" id="PTHR19372:SF7">
    <property type="entry name" value="SULFITE OXIDASE, MITOCHONDRIAL"/>
    <property type="match status" value="1"/>
</dbReference>
<keyword evidence="2" id="KW-0500">Molybdenum</keyword>
<organism evidence="7 8">
    <name type="scientific">Methylococcus capsulatus</name>
    <dbReference type="NCBI Taxonomy" id="414"/>
    <lineage>
        <taxon>Bacteria</taxon>
        <taxon>Pseudomonadati</taxon>
        <taxon>Pseudomonadota</taxon>
        <taxon>Gammaproteobacteria</taxon>
        <taxon>Methylococcales</taxon>
        <taxon>Methylococcaceae</taxon>
        <taxon>Methylococcus</taxon>
    </lineage>
</organism>
<evidence type="ECO:0000313" key="7">
    <source>
        <dbReference type="EMBL" id="WWF00875.1"/>
    </source>
</evidence>
<evidence type="ECO:0000256" key="3">
    <source>
        <dbReference type="ARBA" id="ARBA00022723"/>
    </source>
</evidence>
<dbReference type="Pfam" id="PF00174">
    <property type="entry name" value="Oxidored_molyb"/>
    <property type="match status" value="1"/>
</dbReference>
<feature type="domain" description="Oxidoreductase molybdopterin-binding" evidence="5">
    <location>
        <begin position="84"/>
        <end position="256"/>
    </location>
</feature>
<proteinExistence type="predicted"/>
<dbReference type="SUPFAM" id="SSF81296">
    <property type="entry name" value="E set domains"/>
    <property type="match status" value="1"/>
</dbReference>
<dbReference type="RefSeq" id="WP_198323273.1">
    <property type="nucleotide sequence ID" value="NZ_CP104311.1"/>
</dbReference>
<reference evidence="7 8" key="1">
    <citation type="submission" date="2022-09" db="EMBL/GenBank/DDBJ databases">
        <authorList>
            <person name="Giprobiosintez L."/>
        </authorList>
    </citation>
    <scope>NUCLEOTIDE SEQUENCE [LARGE SCALE GENOMIC DNA]</scope>
    <source>
        <strain evidence="8">VKPM-B-12549 (GBS-15)</strain>
    </source>
</reference>
<evidence type="ECO:0000256" key="1">
    <source>
        <dbReference type="ARBA" id="ARBA00001924"/>
    </source>
</evidence>
<accession>A0ABZ2F2S4</accession>
<feature type="domain" description="Moybdenum cofactor oxidoreductase dimerisation" evidence="6">
    <location>
        <begin position="286"/>
        <end position="401"/>
    </location>
</feature>
<sequence>MDPINRRKFLQTGFLASGAVLLAGKSWGKNEAAQPSLYQAPMVSWPEKKPLIMHSNTPPLLETPREVFATAITPNDRFFVRWHHAVIPQSIDLKTWALRIEGNVDSPVSLTLQDLKTRFEPVEFVAVKQCAGNSRSNFKPITGGIQWGHGAMGCALWKGARLKDVLQYARIKANSQFIAVNGLERPTLPTTPPFVRKLDIDESMRDDVIIAYAMNGSDIPLLNGYPVVLVVPGYFADNWVKMLERIVVLDKDEPVFYTDKAYRMPDTNPFGAVEPGGEMPQKTRPVKALKIKSVIAKPSPNAEFRRGAHIEMTGVAFDSGMDIRDVLVSVDGGLTWTSSHLDRDLGRYAFRKWNYRFISKKRGPCTLMCRAINRLGETQPLARDMGWNPSGYQWNAADSVTIQII</sequence>
<evidence type="ECO:0000259" key="6">
    <source>
        <dbReference type="Pfam" id="PF03404"/>
    </source>
</evidence>
<keyword evidence="4" id="KW-0560">Oxidoreductase</keyword>
<name>A0ABZ2F2S4_METCP</name>
<dbReference type="EMBL" id="CP104311">
    <property type="protein sequence ID" value="WWF00875.1"/>
    <property type="molecule type" value="Genomic_DNA"/>
</dbReference>
<comment type="cofactor">
    <cofactor evidence="1">
        <name>Mo-molybdopterin</name>
        <dbReference type="ChEBI" id="CHEBI:71302"/>
    </cofactor>
</comment>
<dbReference type="PANTHER" id="PTHR19372">
    <property type="entry name" value="SULFITE REDUCTASE"/>
    <property type="match status" value="1"/>
</dbReference>
<dbReference type="Pfam" id="PF03404">
    <property type="entry name" value="Mo-co_dimer"/>
    <property type="match status" value="1"/>
</dbReference>
<evidence type="ECO:0000256" key="2">
    <source>
        <dbReference type="ARBA" id="ARBA00022505"/>
    </source>
</evidence>
<dbReference type="InterPro" id="IPR006311">
    <property type="entry name" value="TAT_signal"/>
</dbReference>
<evidence type="ECO:0000256" key="4">
    <source>
        <dbReference type="ARBA" id="ARBA00023002"/>
    </source>
</evidence>
<dbReference type="SUPFAM" id="SSF56524">
    <property type="entry name" value="Oxidoreductase molybdopterin-binding domain"/>
    <property type="match status" value="1"/>
</dbReference>